<dbReference type="VEuPathDB" id="VectorBase:HLOH_040442"/>
<dbReference type="EMBL" id="JABSTR010000003">
    <property type="protein sequence ID" value="KAH9365767.1"/>
    <property type="molecule type" value="Genomic_DNA"/>
</dbReference>
<organism evidence="2 3">
    <name type="scientific">Haemaphysalis longicornis</name>
    <name type="common">Bush tick</name>
    <dbReference type="NCBI Taxonomy" id="44386"/>
    <lineage>
        <taxon>Eukaryota</taxon>
        <taxon>Metazoa</taxon>
        <taxon>Ecdysozoa</taxon>
        <taxon>Arthropoda</taxon>
        <taxon>Chelicerata</taxon>
        <taxon>Arachnida</taxon>
        <taxon>Acari</taxon>
        <taxon>Parasitiformes</taxon>
        <taxon>Ixodida</taxon>
        <taxon>Ixodoidea</taxon>
        <taxon>Ixodidae</taxon>
        <taxon>Haemaphysalinae</taxon>
        <taxon>Haemaphysalis</taxon>
    </lineage>
</organism>
<feature type="region of interest" description="Disordered" evidence="1">
    <location>
        <begin position="46"/>
        <end position="105"/>
    </location>
</feature>
<name>A0A9J6FSG8_HAELO</name>
<comment type="caution">
    <text evidence="2">The sequence shown here is derived from an EMBL/GenBank/DDBJ whole genome shotgun (WGS) entry which is preliminary data.</text>
</comment>
<dbReference type="AlphaFoldDB" id="A0A9J6FSG8"/>
<sequence length="180" mass="19067">MAQLGRSLAQRGASVHPRFVVVHTVPIWQPDAPAVDWSTNQTYRETGVPTSAAHPGSKATRNLDDATRRGSVISAAEGESSPSRPTSAAALATRSVDGGGLHRRPEDVEGARQLFLHQGGEALGRRNSTEPRRLRWYVHLPHDSPHTSQKGQIVSSAGRGIPLPAPAGVTPCDAAPVTTL</sequence>
<evidence type="ECO:0000313" key="3">
    <source>
        <dbReference type="Proteomes" id="UP000821853"/>
    </source>
</evidence>
<accession>A0A9J6FSG8</accession>
<keyword evidence="3" id="KW-1185">Reference proteome</keyword>
<evidence type="ECO:0000256" key="1">
    <source>
        <dbReference type="SAM" id="MobiDB-lite"/>
    </source>
</evidence>
<evidence type="ECO:0000313" key="2">
    <source>
        <dbReference type="EMBL" id="KAH9365767.1"/>
    </source>
</evidence>
<reference evidence="2 3" key="1">
    <citation type="journal article" date="2020" name="Cell">
        <title>Large-Scale Comparative Analyses of Tick Genomes Elucidate Their Genetic Diversity and Vector Capacities.</title>
        <authorList>
            <consortium name="Tick Genome and Microbiome Consortium (TIGMIC)"/>
            <person name="Jia N."/>
            <person name="Wang J."/>
            <person name="Shi W."/>
            <person name="Du L."/>
            <person name="Sun Y."/>
            <person name="Zhan W."/>
            <person name="Jiang J.F."/>
            <person name="Wang Q."/>
            <person name="Zhang B."/>
            <person name="Ji P."/>
            <person name="Bell-Sakyi L."/>
            <person name="Cui X.M."/>
            <person name="Yuan T.T."/>
            <person name="Jiang B.G."/>
            <person name="Yang W.F."/>
            <person name="Lam T.T."/>
            <person name="Chang Q.C."/>
            <person name="Ding S.J."/>
            <person name="Wang X.J."/>
            <person name="Zhu J.G."/>
            <person name="Ruan X.D."/>
            <person name="Zhao L."/>
            <person name="Wei J.T."/>
            <person name="Ye R.Z."/>
            <person name="Que T.C."/>
            <person name="Du C.H."/>
            <person name="Zhou Y.H."/>
            <person name="Cheng J.X."/>
            <person name="Dai P.F."/>
            <person name="Guo W.B."/>
            <person name="Han X.H."/>
            <person name="Huang E.J."/>
            <person name="Li L.F."/>
            <person name="Wei W."/>
            <person name="Gao Y.C."/>
            <person name="Liu J.Z."/>
            <person name="Shao H.Z."/>
            <person name="Wang X."/>
            <person name="Wang C.C."/>
            <person name="Yang T.C."/>
            <person name="Huo Q.B."/>
            <person name="Li W."/>
            <person name="Chen H.Y."/>
            <person name="Chen S.E."/>
            <person name="Zhou L.G."/>
            <person name="Ni X.B."/>
            <person name="Tian J.H."/>
            <person name="Sheng Y."/>
            <person name="Liu T."/>
            <person name="Pan Y.S."/>
            <person name="Xia L.Y."/>
            <person name="Li J."/>
            <person name="Zhao F."/>
            <person name="Cao W.C."/>
        </authorList>
    </citation>
    <scope>NUCLEOTIDE SEQUENCE [LARGE SCALE GENOMIC DNA]</scope>
    <source>
        <strain evidence="2">HaeL-2018</strain>
    </source>
</reference>
<gene>
    <name evidence="2" type="ORF">HPB48_016847</name>
</gene>
<dbReference type="Proteomes" id="UP000821853">
    <property type="component" value="Unassembled WGS sequence"/>
</dbReference>
<protein>
    <submittedName>
        <fullName evidence="2">Uncharacterized protein</fullName>
    </submittedName>
</protein>
<proteinExistence type="predicted"/>